<evidence type="ECO:0000313" key="3">
    <source>
        <dbReference type="EMBL" id="SET75066.1"/>
    </source>
</evidence>
<name>A0A1I0GVA3_9GAMM</name>
<accession>A0A1I0GVA3</accession>
<keyword evidence="4" id="KW-1185">Reference proteome</keyword>
<dbReference type="Pfam" id="PF15611">
    <property type="entry name" value="EH_Signature"/>
    <property type="match status" value="1"/>
</dbReference>
<reference evidence="4" key="1">
    <citation type="submission" date="2016-10" db="EMBL/GenBank/DDBJ databases">
        <authorList>
            <person name="Varghese N."/>
            <person name="Submissions S."/>
        </authorList>
    </citation>
    <scope>NUCLEOTIDE SEQUENCE [LARGE SCALE GENOMIC DNA]</scope>
    <source>
        <strain evidence="4">CGMCC 1.6489</strain>
    </source>
</reference>
<feature type="domain" description="Zorya protein ZorC EH" evidence="2">
    <location>
        <begin position="31"/>
        <end position="465"/>
    </location>
</feature>
<gene>
    <name evidence="3" type="ORF">SAMN04487962_1214</name>
</gene>
<dbReference type="EMBL" id="FOHZ01000021">
    <property type="protein sequence ID" value="SET75066.1"/>
    <property type="molecule type" value="Genomic_DNA"/>
</dbReference>
<protein>
    <submittedName>
        <fullName evidence="3">EH_Signature domain-containing protein</fullName>
    </submittedName>
</protein>
<dbReference type="OrthoDB" id="5431366at2"/>
<evidence type="ECO:0000313" key="4">
    <source>
        <dbReference type="Proteomes" id="UP000198762"/>
    </source>
</evidence>
<sequence length="639" mass="72988">MRLPRLPELKMEWPDLVESDWATLIAKTETFAQSMGGGSAFDSMCERITKAIRRGDFNDIYDVLEKRIGGRALTWLWCNDSEIRQLSCRASVLRTLVDLQKPRLTRTTFLQLCRLYFQEFDQLESLEEGLFGNLESVLGNQSQKMPRYKNVQVSKDPIVSIQENIDWILGINGPARLSQLARDNGEELEQKFSVLGLVGYDDGRYGDLCRAHYYLETLKDIEVGHWDPIFDELLKPSVNRAPFGDGKRIGHVALEVIIDRAGREVSEDWQDFVLGIAGDPRIKSSAASYQEWWKPLGNARVEKVRGWLSREDLKLFLQALEQYGIESRKADLQRMFPARRRFLEGLYNQNLIRNTRLMLGRAAEEVVKRLLGDDIKTNFATLDGVLSDKAIIYVDCGDFYLVEGSHNFKIWVYLAPPGKIVPSYDFSSFTHGELTHLTPAQYRAMYDLPLEAVTHNRSWQSKVINFLSEHGIELDIESLLSPEDYRGHLSIYGYPVVETPKARVPEPKELPGHLNVLAPSQVQKRSPPTFEELFAERSPANAVDRFLRGRPSVPHSERRSTSRHREPSPPHSNGLSDQHKTVLGYLAHNPNVKARHVAALLGFPLKEIVAMFAGPLAPYVERKDMHTWVIKSEFINKFK</sequence>
<evidence type="ECO:0000256" key="1">
    <source>
        <dbReference type="SAM" id="MobiDB-lite"/>
    </source>
</evidence>
<dbReference type="InterPro" id="IPR028943">
    <property type="entry name" value="ZorC_EH_Signature_dom"/>
</dbReference>
<dbReference type="STRING" id="430453.SAMN04487962_1214"/>
<evidence type="ECO:0000259" key="2">
    <source>
        <dbReference type="Pfam" id="PF15611"/>
    </source>
</evidence>
<dbReference type="AlphaFoldDB" id="A0A1I0GVA3"/>
<feature type="region of interest" description="Disordered" evidence="1">
    <location>
        <begin position="545"/>
        <end position="577"/>
    </location>
</feature>
<proteinExistence type="predicted"/>
<dbReference type="Proteomes" id="UP000198762">
    <property type="component" value="Unassembled WGS sequence"/>
</dbReference>
<feature type="compositionally biased region" description="Basic and acidic residues" evidence="1">
    <location>
        <begin position="555"/>
        <end position="568"/>
    </location>
</feature>
<organism evidence="3 4">
    <name type="scientific">Marinobacter segnicrescens</name>
    <dbReference type="NCBI Taxonomy" id="430453"/>
    <lineage>
        <taxon>Bacteria</taxon>
        <taxon>Pseudomonadati</taxon>
        <taxon>Pseudomonadota</taxon>
        <taxon>Gammaproteobacteria</taxon>
        <taxon>Pseudomonadales</taxon>
        <taxon>Marinobacteraceae</taxon>
        <taxon>Marinobacter</taxon>
    </lineage>
</organism>